<dbReference type="CDD" id="cd07938">
    <property type="entry name" value="DRE_TIM_HMGL"/>
    <property type="match status" value="1"/>
</dbReference>
<gene>
    <name evidence="8" type="ORF">BCR37DRAFT_379602</name>
</gene>
<dbReference type="GO" id="GO:0006552">
    <property type="term" value="P:L-leucine catabolic process"/>
    <property type="evidence" value="ECO:0007669"/>
    <property type="project" value="TreeGrafter"/>
</dbReference>
<dbReference type="STRING" id="56484.A0A1Y2FFA1"/>
<evidence type="ECO:0000259" key="7">
    <source>
        <dbReference type="PROSITE" id="PS50991"/>
    </source>
</evidence>
<dbReference type="PANTHER" id="PTHR42738:SF17">
    <property type="entry name" value="HYDROXYMETHYLGLUTARYL-COA LYASE"/>
    <property type="match status" value="1"/>
</dbReference>
<evidence type="ECO:0000313" key="9">
    <source>
        <dbReference type="Proteomes" id="UP000193685"/>
    </source>
</evidence>
<dbReference type="AlphaFoldDB" id="A0A1Y2FFA1"/>
<keyword evidence="5" id="KW-0456">Lyase</keyword>
<evidence type="ECO:0000256" key="5">
    <source>
        <dbReference type="ARBA" id="ARBA00023239"/>
    </source>
</evidence>
<evidence type="ECO:0000313" key="8">
    <source>
        <dbReference type="EMBL" id="ORY82592.1"/>
    </source>
</evidence>
<dbReference type="PROSITE" id="PS50991">
    <property type="entry name" value="PYR_CT"/>
    <property type="match status" value="1"/>
</dbReference>
<accession>A0A1Y2FFA1</accession>
<dbReference type="UniPathway" id="UPA00896">
    <property type="reaction ID" value="UER00863"/>
</dbReference>
<dbReference type="Proteomes" id="UP000193685">
    <property type="component" value="Unassembled WGS sequence"/>
</dbReference>
<evidence type="ECO:0000256" key="2">
    <source>
        <dbReference type="ARBA" id="ARBA00009405"/>
    </source>
</evidence>
<evidence type="ECO:0000256" key="1">
    <source>
        <dbReference type="ARBA" id="ARBA00005143"/>
    </source>
</evidence>
<comment type="pathway">
    <text evidence="1">Metabolic intermediate metabolism; (S)-3-hydroxy-3-methylglutaryl-CoA degradation; acetoacetate from (S)-3-hydroxy-3-methylglutaryl-CoA: step 1/1.</text>
</comment>
<dbReference type="InterPro" id="IPR000891">
    <property type="entry name" value="PYR_CT"/>
</dbReference>
<evidence type="ECO:0000256" key="3">
    <source>
        <dbReference type="ARBA" id="ARBA00012910"/>
    </source>
</evidence>
<dbReference type="SUPFAM" id="SSF51569">
    <property type="entry name" value="Aldolase"/>
    <property type="match status" value="1"/>
</dbReference>
<evidence type="ECO:0000256" key="4">
    <source>
        <dbReference type="ARBA" id="ARBA00022723"/>
    </source>
</evidence>
<dbReference type="GO" id="GO:0004419">
    <property type="term" value="F:hydroxymethylglutaryl-CoA lyase activity"/>
    <property type="evidence" value="ECO:0007669"/>
    <property type="project" value="UniProtKB-EC"/>
</dbReference>
<dbReference type="GO" id="GO:0046872">
    <property type="term" value="F:metal ion binding"/>
    <property type="evidence" value="ECO:0007669"/>
    <property type="project" value="UniProtKB-KW"/>
</dbReference>
<dbReference type="Gene3D" id="3.20.20.70">
    <property type="entry name" value="Aldolase class I"/>
    <property type="match status" value="1"/>
</dbReference>
<protein>
    <recommendedName>
        <fullName evidence="3">hydroxymethylglutaryl-CoA lyase</fullName>
        <ecNumber evidence="3">4.1.3.4</ecNumber>
    </recommendedName>
</protein>
<dbReference type="FunFam" id="3.20.20.70:FF:000201">
    <property type="entry name" value="Hydroxymethylglutaryl-CoA lyase"/>
    <property type="match status" value="1"/>
</dbReference>
<dbReference type="Pfam" id="PF00682">
    <property type="entry name" value="HMGL-like"/>
    <property type="match status" value="1"/>
</dbReference>
<keyword evidence="9" id="KW-1185">Reference proteome</keyword>
<dbReference type="GO" id="GO:0046951">
    <property type="term" value="P:ketone body biosynthetic process"/>
    <property type="evidence" value="ECO:0007669"/>
    <property type="project" value="TreeGrafter"/>
</dbReference>
<evidence type="ECO:0000256" key="6">
    <source>
        <dbReference type="ARBA" id="ARBA00049877"/>
    </source>
</evidence>
<dbReference type="EMBL" id="MCFI01000009">
    <property type="protein sequence ID" value="ORY82592.1"/>
    <property type="molecule type" value="Genomic_DNA"/>
</dbReference>
<sequence length="336" mass="36174">MRSVRSLSVPSISAHRAMATQASVHAHPNYVRIVEVGPRDGLQNEPKVVPTAIKLELINRLARTGLRTIEATSFVSKKQIPQLADGDQVLTTLNRAGALDYSNQYIPQHISYPVLVPNERYFEAAVACGAREIAIFGSASEGFSKRNINCSVAEALARFRPVAKRALEQGIRVRGYVSCVIACPVDGPTAPEKVLYVCQELLAMGCYEVSLGDTIGVGTPFSVRRLLGALLHHIPAAKLAGHFHDTYGQGCANVLVSLEMGLRVFDASVAGLGGCPFAKGATGNLATEDLVYMLQESGYNTGVDLLALAHIGDWISRELKREPSRAGNALIRRAKL</sequence>
<dbReference type="InterPro" id="IPR043594">
    <property type="entry name" value="HMGL"/>
</dbReference>
<proteinExistence type="inferred from homology"/>
<comment type="caution">
    <text evidence="8">The sequence shown here is derived from an EMBL/GenBank/DDBJ whole genome shotgun (WGS) entry which is preliminary data.</text>
</comment>
<organism evidence="8 9">
    <name type="scientific">Protomyces lactucae-debilis</name>
    <dbReference type="NCBI Taxonomy" id="2754530"/>
    <lineage>
        <taxon>Eukaryota</taxon>
        <taxon>Fungi</taxon>
        <taxon>Dikarya</taxon>
        <taxon>Ascomycota</taxon>
        <taxon>Taphrinomycotina</taxon>
        <taxon>Taphrinomycetes</taxon>
        <taxon>Taphrinales</taxon>
        <taxon>Protomycetaceae</taxon>
        <taxon>Protomyces</taxon>
    </lineage>
</organism>
<dbReference type="OrthoDB" id="1905920at2759"/>
<comment type="catalytic activity">
    <reaction evidence="6">
        <text>(3S)-3-hydroxy-3-methylglutaryl-CoA = acetoacetate + acetyl-CoA</text>
        <dbReference type="Rhea" id="RHEA:24404"/>
        <dbReference type="ChEBI" id="CHEBI:13705"/>
        <dbReference type="ChEBI" id="CHEBI:43074"/>
        <dbReference type="ChEBI" id="CHEBI:57288"/>
        <dbReference type="EC" id="4.1.3.4"/>
    </reaction>
</comment>
<dbReference type="NCBIfam" id="NF004283">
    <property type="entry name" value="PRK05692.1"/>
    <property type="match status" value="1"/>
</dbReference>
<dbReference type="GeneID" id="63785893"/>
<dbReference type="EC" id="4.1.3.4" evidence="3"/>
<reference evidence="8 9" key="1">
    <citation type="submission" date="2016-07" db="EMBL/GenBank/DDBJ databases">
        <title>Pervasive Adenine N6-methylation of Active Genes in Fungi.</title>
        <authorList>
            <consortium name="DOE Joint Genome Institute"/>
            <person name="Mondo S.J."/>
            <person name="Dannebaum R.O."/>
            <person name="Kuo R.C."/>
            <person name="Labutti K."/>
            <person name="Haridas S."/>
            <person name="Kuo A."/>
            <person name="Salamov A."/>
            <person name="Ahrendt S.R."/>
            <person name="Lipzen A."/>
            <person name="Sullivan W."/>
            <person name="Andreopoulos W.B."/>
            <person name="Clum A."/>
            <person name="Lindquist E."/>
            <person name="Daum C."/>
            <person name="Ramamoorthy G.K."/>
            <person name="Gryganskyi A."/>
            <person name="Culley D."/>
            <person name="Magnuson J.K."/>
            <person name="James T.Y."/>
            <person name="O'Malley M.A."/>
            <person name="Stajich J.E."/>
            <person name="Spatafora J.W."/>
            <person name="Visel A."/>
            <person name="Grigoriev I.V."/>
        </authorList>
    </citation>
    <scope>NUCLEOTIDE SEQUENCE [LARGE SCALE GENOMIC DNA]</scope>
    <source>
        <strain evidence="8 9">12-1054</strain>
    </source>
</reference>
<keyword evidence="4" id="KW-0479">Metal-binding</keyword>
<dbReference type="InterPro" id="IPR013785">
    <property type="entry name" value="Aldolase_TIM"/>
</dbReference>
<feature type="domain" description="Pyruvate carboxyltransferase" evidence="7">
    <location>
        <begin position="31"/>
        <end position="309"/>
    </location>
</feature>
<dbReference type="OMA" id="FQMRNTH"/>
<name>A0A1Y2FFA1_PROLT</name>
<dbReference type="RefSeq" id="XP_040725463.1">
    <property type="nucleotide sequence ID" value="XM_040869294.1"/>
</dbReference>
<comment type="similarity">
    <text evidence="2">Belongs to the HMG-CoA lyase family.</text>
</comment>
<dbReference type="PANTHER" id="PTHR42738">
    <property type="entry name" value="HYDROXYMETHYLGLUTARYL-COA LYASE"/>
    <property type="match status" value="1"/>
</dbReference>